<evidence type="ECO:0000256" key="1">
    <source>
        <dbReference type="SAM" id="Phobius"/>
    </source>
</evidence>
<organism evidence="2 3">
    <name type="scientific">Leptomonas pyrrhocoris</name>
    <name type="common">Firebug parasite</name>
    <dbReference type="NCBI Taxonomy" id="157538"/>
    <lineage>
        <taxon>Eukaryota</taxon>
        <taxon>Discoba</taxon>
        <taxon>Euglenozoa</taxon>
        <taxon>Kinetoplastea</taxon>
        <taxon>Metakinetoplastina</taxon>
        <taxon>Trypanosomatida</taxon>
        <taxon>Trypanosomatidae</taxon>
        <taxon>Leishmaniinae</taxon>
        <taxon>Leptomonas</taxon>
    </lineage>
</organism>
<dbReference type="AlphaFoldDB" id="A0A0M9FSN6"/>
<feature type="transmembrane region" description="Helical" evidence="1">
    <location>
        <begin position="6"/>
        <end position="26"/>
    </location>
</feature>
<evidence type="ECO:0000313" key="2">
    <source>
        <dbReference type="EMBL" id="KPA75280.1"/>
    </source>
</evidence>
<reference evidence="2 3" key="1">
    <citation type="submission" date="2015-07" db="EMBL/GenBank/DDBJ databases">
        <title>High-quality genome of monoxenous trypanosomatid Leptomonas pyrrhocoris.</title>
        <authorList>
            <person name="Flegontov P."/>
            <person name="Butenko A."/>
            <person name="Firsov S."/>
            <person name="Vlcek C."/>
            <person name="Logacheva M.D."/>
            <person name="Field M."/>
            <person name="Filatov D."/>
            <person name="Flegontova O."/>
            <person name="Gerasimov E."/>
            <person name="Jackson A.P."/>
            <person name="Kelly S."/>
            <person name="Opperdoes F."/>
            <person name="O'Reilly A."/>
            <person name="Votypka J."/>
            <person name="Yurchenko V."/>
            <person name="Lukes J."/>
        </authorList>
    </citation>
    <scope>NUCLEOTIDE SEQUENCE [LARGE SCALE GENOMIC DNA]</scope>
    <source>
        <strain evidence="2">H10</strain>
    </source>
</reference>
<comment type="caution">
    <text evidence="2">The sequence shown here is derived from an EMBL/GenBank/DDBJ whole genome shotgun (WGS) entry which is preliminary data.</text>
</comment>
<keyword evidence="1" id="KW-0812">Transmembrane</keyword>
<gene>
    <name evidence="2" type="ORF">ABB37_08581</name>
</gene>
<name>A0A0M9FSN6_LEPPY</name>
<feature type="transmembrane region" description="Helical" evidence="1">
    <location>
        <begin position="174"/>
        <end position="197"/>
    </location>
</feature>
<dbReference type="Proteomes" id="UP000037923">
    <property type="component" value="Unassembled WGS sequence"/>
</dbReference>
<feature type="transmembrane region" description="Helical" evidence="1">
    <location>
        <begin position="113"/>
        <end position="132"/>
    </location>
</feature>
<evidence type="ECO:0000313" key="3">
    <source>
        <dbReference type="Proteomes" id="UP000037923"/>
    </source>
</evidence>
<keyword evidence="1" id="KW-0472">Membrane</keyword>
<sequence>MFDVYAITTFHGGCTCAPLFPFFLSFTHTHTQTLSLARCVRRSSSSFCLLYPFPQLLLLSLIFLLVLLQGGCSTAYSLAVILCMLPFCKGVDRTVLFYRPFFYWALQLRQRRFLLLFICFVVEGPHLSFAVLLREIDTCIHIYIYMICLFHAVKKQVGRRRRRSVFVFGRVLNAFFSFYLVSLLLPFFFVCVCVCFVL</sequence>
<feature type="transmembrane region" description="Helical" evidence="1">
    <location>
        <begin position="138"/>
        <end position="153"/>
    </location>
</feature>
<dbReference type="RefSeq" id="XP_015653719.1">
    <property type="nucleotide sequence ID" value="XM_015807637.1"/>
</dbReference>
<dbReference type="VEuPathDB" id="TriTrypDB:LpyrH10_25_0790"/>
<dbReference type="GeneID" id="26908865"/>
<feature type="transmembrane region" description="Helical" evidence="1">
    <location>
        <begin position="74"/>
        <end position="92"/>
    </location>
</feature>
<keyword evidence="3" id="KW-1185">Reference proteome</keyword>
<keyword evidence="1" id="KW-1133">Transmembrane helix</keyword>
<feature type="transmembrane region" description="Helical" evidence="1">
    <location>
        <begin position="47"/>
        <end position="68"/>
    </location>
</feature>
<proteinExistence type="predicted"/>
<dbReference type="EMBL" id="LGTL01000025">
    <property type="protein sequence ID" value="KPA75280.1"/>
    <property type="molecule type" value="Genomic_DNA"/>
</dbReference>
<protein>
    <submittedName>
        <fullName evidence="2">Uncharacterized protein</fullName>
    </submittedName>
</protein>
<accession>A0A0M9FSN6</accession>